<dbReference type="InterPro" id="IPR027275">
    <property type="entry name" value="PRC-brl_dom"/>
</dbReference>
<reference evidence="3" key="1">
    <citation type="submission" date="2016-10" db="EMBL/GenBank/DDBJ databases">
        <authorList>
            <person name="Varghese N."/>
            <person name="Submissions S."/>
        </authorList>
    </citation>
    <scope>NUCLEOTIDE SEQUENCE [LARGE SCALE GENOMIC DNA]</scope>
    <source>
        <strain evidence="3">DSM 23256</strain>
    </source>
</reference>
<gene>
    <name evidence="2" type="ORF">SAMN05660235_00472</name>
</gene>
<dbReference type="OrthoDB" id="1707618at2"/>
<proteinExistence type="predicted"/>
<name>A0A1G7IDH3_9FIRM</name>
<evidence type="ECO:0000313" key="3">
    <source>
        <dbReference type="Proteomes" id="UP000243333"/>
    </source>
</evidence>
<protein>
    <submittedName>
        <fullName evidence="2">Uncharacterized protein YrrD, contains PRC-barrel domain</fullName>
    </submittedName>
</protein>
<organism evidence="2 3">
    <name type="scientific">Sporolituus thermophilus DSM 23256</name>
    <dbReference type="NCBI Taxonomy" id="1123285"/>
    <lineage>
        <taxon>Bacteria</taxon>
        <taxon>Bacillati</taxon>
        <taxon>Bacillota</taxon>
        <taxon>Negativicutes</taxon>
        <taxon>Selenomonadales</taxon>
        <taxon>Sporomusaceae</taxon>
        <taxon>Sporolituus</taxon>
    </lineage>
</organism>
<keyword evidence="3" id="KW-1185">Reference proteome</keyword>
<dbReference type="SUPFAM" id="SSF50346">
    <property type="entry name" value="PRC-barrel domain"/>
    <property type="match status" value="2"/>
</dbReference>
<dbReference type="STRING" id="1123285.SAMN05660235_00472"/>
<dbReference type="AlphaFoldDB" id="A0A1G7IDH3"/>
<evidence type="ECO:0000313" key="2">
    <source>
        <dbReference type="EMBL" id="SDF10683.1"/>
    </source>
</evidence>
<feature type="domain" description="PRC-barrel" evidence="1">
    <location>
        <begin position="2"/>
        <end position="73"/>
    </location>
</feature>
<evidence type="ECO:0000259" key="1">
    <source>
        <dbReference type="Pfam" id="PF05239"/>
    </source>
</evidence>
<dbReference type="InterPro" id="IPR011033">
    <property type="entry name" value="PRC_barrel-like_sf"/>
</dbReference>
<dbReference type="PANTHER" id="PTHR38137:SF1">
    <property type="entry name" value="PRC-BARREL DOMAIN-CONTAINING PROTEIN"/>
    <property type="match status" value="1"/>
</dbReference>
<feature type="domain" description="PRC-barrel" evidence="1">
    <location>
        <begin position="88"/>
        <end position="157"/>
    </location>
</feature>
<dbReference type="Gene3D" id="2.30.30.240">
    <property type="entry name" value="PRC-barrel domain"/>
    <property type="match status" value="2"/>
</dbReference>
<dbReference type="Pfam" id="PF05239">
    <property type="entry name" value="PRC"/>
    <property type="match status" value="2"/>
</dbReference>
<dbReference type="RefSeq" id="WP_093687720.1">
    <property type="nucleotide sequence ID" value="NZ_FNBU01000002.1"/>
</dbReference>
<accession>A0A1G7IDH3</accession>
<dbReference type="PANTHER" id="PTHR38137">
    <property type="entry name" value="PRC-BARREL DOMAIN PROTEIN"/>
    <property type="match status" value="1"/>
</dbReference>
<dbReference type="Proteomes" id="UP000243333">
    <property type="component" value="Unassembled WGS sequence"/>
</dbReference>
<dbReference type="EMBL" id="FNBU01000002">
    <property type="protein sequence ID" value="SDF10683.1"/>
    <property type="molecule type" value="Genomic_DNA"/>
</dbReference>
<sequence length="169" mass="18549">MYKLRNLIGLPVLELDTGTQIGEVQEVVVDLARAAVLGIVTNQTSWFSDGQGILFRNLFRIGRDAVMVRSRDALLDLTAMPGIDQACRLHDVVDKQIFTECGVNLGLLADIAFDPETGEITAYEVSNGVFTDFVYGRSIMPLPQVQVVGEDKLIVPASMANLLHTEEKN</sequence>